<gene>
    <name evidence="9" type="primary">cobB</name>
    <name evidence="12" type="ORF">SAMN05444158_4209</name>
</gene>
<feature type="active site" description="Nucleophile" evidence="9">
    <location>
        <position position="333"/>
    </location>
</feature>
<evidence type="ECO:0000256" key="3">
    <source>
        <dbReference type="ARBA" id="ARBA00022573"/>
    </source>
</evidence>
<dbReference type="NCBIfam" id="TIGR00379">
    <property type="entry name" value="cobB"/>
    <property type="match status" value="1"/>
</dbReference>
<dbReference type="NCBIfam" id="NF002204">
    <property type="entry name" value="PRK01077.1"/>
    <property type="match status" value="1"/>
</dbReference>
<dbReference type="EC" id="6.3.5.9" evidence="9"/>
<comment type="miscellaneous">
    <text evidence="9">The a and c carboxylates of hydrogenobyrinate are activated for nucleophilic attack via formation of a phosphorylated intermediate by ATP. CobB catalyzes first the amidation of the c-carboxylate, and then that of the a-carboxylate.</text>
</comment>
<evidence type="ECO:0000256" key="4">
    <source>
        <dbReference type="ARBA" id="ARBA00022598"/>
    </source>
</evidence>
<dbReference type="PROSITE" id="PS51274">
    <property type="entry name" value="GATASE_COBBQ"/>
    <property type="match status" value="1"/>
</dbReference>
<feature type="site" description="Increases nucleophilicity of active site Cys" evidence="9">
    <location>
        <position position="435"/>
    </location>
</feature>
<accession>A0A1H1X8J7</accession>
<dbReference type="Gene3D" id="3.40.50.300">
    <property type="entry name" value="P-loop containing nucleotide triphosphate hydrolases"/>
    <property type="match status" value="1"/>
</dbReference>
<dbReference type="GO" id="GO:0042242">
    <property type="term" value="F:cobyrinic acid a,c-diamide synthase activity"/>
    <property type="evidence" value="ECO:0007669"/>
    <property type="project" value="InterPro"/>
</dbReference>
<comment type="pathway">
    <text evidence="9">Cofactor biosynthesis; adenosylcobalamin biosynthesis; cob(II)yrinate a,c-diamide from precorrin-2 (aerobic route): step 9/10.</text>
</comment>
<dbReference type="InterPro" id="IPR004484">
    <property type="entry name" value="CbiA/CobB_synth"/>
</dbReference>
<keyword evidence="5 9" id="KW-0547">Nucleotide-binding</keyword>
<dbReference type="GO" id="GO:0043802">
    <property type="term" value="F:hydrogenobyrinic acid a,c-diamide synthase (glutamine-hydrolysing) activity"/>
    <property type="evidence" value="ECO:0007669"/>
    <property type="project" value="UniProtKB-UniRule"/>
</dbReference>
<evidence type="ECO:0000256" key="1">
    <source>
        <dbReference type="ARBA" id="ARBA00001946"/>
    </source>
</evidence>
<keyword evidence="6 9" id="KW-0067">ATP-binding</keyword>
<evidence type="ECO:0000256" key="2">
    <source>
        <dbReference type="ARBA" id="ARBA00006205"/>
    </source>
</evidence>
<comment type="similarity">
    <text evidence="2">Belongs to the CobB/CobQ family. CobQ subfamily.</text>
</comment>
<dbReference type="RefSeq" id="WP_146688647.1">
    <property type="nucleotide sequence ID" value="NZ_LT629750.1"/>
</dbReference>
<evidence type="ECO:0000313" key="13">
    <source>
        <dbReference type="Proteomes" id="UP000243904"/>
    </source>
</evidence>
<keyword evidence="7 9" id="KW-0460">Magnesium</keyword>
<sequence>MDANRTSGLIVAAPASGSGKTTLTLALLAALRRRGRVVQPYKCGPDYIDPAFHAVAAGRVSFNLDSWAQRRDRFEALLDAADGADLCLAEGVMGLFDGGATPGAWGNGSTADIAAATGWPVVLVLDVSGQAQSAAAVALGFARYRDDVTIAGVILNKVASERHAMLVRDGFERSGIKVFGAIGRDDALTIPERHLGLVQAQEDAILVARLAMLADVAERSVDLDALQTAACPTRRQQRLLDTTRVAPPGQRIALARDAAFSFVYPHLLAGWRAAGAEIIPFSPLADETPDPSCDVAWLPGGYPELHAGKLASASRFAAGMRTFAQTRPVHGECGGYMALGTGLIDAAGTHHAMLGLLGLETDFAQRRLHLGYRTATLLAPIPGCISGCTLRGHEFHYARILAQPDQPLADIRDASGKPTAETGSLRDRVTGSFFHMVDTAEGQLS</sequence>
<dbReference type="PANTHER" id="PTHR43873">
    <property type="entry name" value="COBYRINATE A,C-DIAMIDE SYNTHASE"/>
    <property type="match status" value="1"/>
</dbReference>
<keyword evidence="13" id="KW-1185">Reference proteome</keyword>
<evidence type="ECO:0000256" key="5">
    <source>
        <dbReference type="ARBA" id="ARBA00022741"/>
    </source>
</evidence>
<comment type="function">
    <text evidence="9">Catalyzes the ATP-dependent amidation of the two carboxylate groups at positions a and c of hydrogenobyrinate, using either L-glutamine or ammonia as the nitrogen source.</text>
</comment>
<dbReference type="EMBL" id="LT629750">
    <property type="protein sequence ID" value="SDT05665.1"/>
    <property type="molecule type" value="Genomic_DNA"/>
</dbReference>
<dbReference type="UniPathway" id="UPA00148">
    <property type="reaction ID" value="UER00220"/>
</dbReference>
<evidence type="ECO:0000256" key="9">
    <source>
        <dbReference type="HAMAP-Rule" id="MF_00027"/>
    </source>
</evidence>
<feature type="domain" description="CobQ/CobB/MinD/ParA nucleotide binding" evidence="10">
    <location>
        <begin position="10"/>
        <end position="195"/>
    </location>
</feature>
<dbReference type="InterPro" id="IPR011698">
    <property type="entry name" value="GATase_3"/>
</dbReference>
<dbReference type="AlphaFoldDB" id="A0A1H1X8J7"/>
<dbReference type="InterPro" id="IPR002586">
    <property type="entry name" value="CobQ/CobB/MinD/ParA_Nub-bd_dom"/>
</dbReference>
<comment type="domain">
    <text evidence="9">Comprises of two domains. The C-terminal domain contains the binding site for glutamine and catalyzes the hydrolysis of this substrate to glutamate and ammonia. The N-terminal domain is anticipated to bind ATP and hydrogenobyrinate and catalyzes the ultimate synthesis of the diamide product. The ammonia produced via the glutaminase domain is probably translocated to the adjacent domain via a molecular tunnel, where it reacts with an activated intermediate.</text>
</comment>
<dbReference type="Pfam" id="PF01656">
    <property type="entry name" value="CbiA"/>
    <property type="match status" value="1"/>
</dbReference>
<evidence type="ECO:0000256" key="7">
    <source>
        <dbReference type="ARBA" id="ARBA00022842"/>
    </source>
</evidence>
<name>A0A1H1X8J7_9BRAD</name>
<evidence type="ECO:0000256" key="6">
    <source>
        <dbReference type="ARBA" id="ARBA00022840"/>
    </source>
</evidence>
<evidence type="ECO:0000313" key="12">
    <source>
        <dbReference type="EMBL" id="SDT05665.1"/>
    </source>
</evidence>
<keyword evidence="3 9" id="KW-0169">Cobalamin biosynthesis</keyword>
<dbReference type="InterPro" id="IPR029062">
    <property type="entry name" value="Class_I_gatase-like"/>
</dbReference>
<dbReference type="HAMAP" id="MF_00027">
    <property type="entry name" value="CobB_CbiA"/>
    <property type="match status" value="1"/>
</dbReference>
<dbReference type="SUPFAM" id="SSF52540">
    <property type="entry name" value="P-loop containing nucleoside triphosphate hydrolases"/>
    <property type="match status" value="1"/>
</dbReference>
<evidence type="ECO:0000259" key="10">
    <source>
        <dbReference type="Pfam" id="PF01656"/>
    </source>
</evidence>
<dbReference type="InterPro" id="IPR027417">
    <property type="entry name" value="P-loop_NTPase"/>
</dbReference>
<dbReference type="GO" id="GO:0009236">
    <property type="term" value="P:cobalamin biosynthetic process"/>
    <property type="evidence" value="ECO:0007669"/>
    <property type="project" value="UniProtKB-UniRule"/>
</dbReference>
<keyword evidence="8 9" id="KW-0315">Glutamine amidotransferase</keyword>
<dbReference type="PANTHER" id="PTHR43873:SF1">
    <property type="entry name" value="COBYRINATE A,C-DIAMIDE SYNTHASE"/>
    <property type="match status" value="1"/>
</dbReference>
<comment type="similarity">
    <text evidence="9">Belongs to the CobB/CbiA family.</text>
</comment>
<dbReference type="SUPFAM" id="SSF52317">
    <property type="entry name" value="Class I glutamine amidotransferase-like"/>
    <property type="match status" value="1"/>
</dbReference>
<dbReference type="Proteomes" id="UP000243904">
    <property type="component" value="Chromosome I"/>
</dbReference>
<dbReference type="GO" id="GO:0005524">
    <property type="term" value="F:ATP binding"/>
    <property type="evidence" value="ECO:0007669"/>
    <property type="project" value="UniProtKB-UniRule"/>
</dbReference>
<organism evidence="12 13">
    <name type="scientific">Bradyrhizobium canariense</name>
    <dbReference type="NCBI Taxonomy" id="255045"/>
    <lineage>
        <taxon>Bacteria</taxon>
        <taxon>Pseudomonadati</taxon>
        <taxon>Pseudomonadota</taxon>
        <taxon>Alphaproteobacteria</taxon>
        <taxon>Hyphomicrobiales</taxon>
        <taxon>Nitrobacteraceae</taxon>
        <taxon>Bradyrhizobium</taxon>
    </lineage>
</organism>
<comment type="catalytic activity">
    <reaction evidence="9">
        <text>hydrogenobyrinate + 2 L-glutamine + 2 ATP + 2 H2O = hydrogenobyrinate a,c-diamide + 2 L-glutamate + 2 ADP + 2 phosphate + 2 H(+)</text>
        <dbReference type="Rhea" id="RHEA:12544"/>
        <dbReference type="ChEBI" id="CHEBI:15377"/>
        <dbReference type="ChEBI" id="CHEBI:15378"/>
        <dbReference type="ChEBI" id="CHEBI:29985"/>
        <dbReference type="ChEBI" id="CHEBI:30616"/>
        <dbReference type="ChEBI" id="CHEBI:43474"/>
        <dbReference type="ChEBI" id="CHEBI:58359"/>
        <dbReference type="ChEBI" id="CHEBI:77873"/>
        <dbReference type="ChEBI" id="CHEBI:77874"/>
        <dbReference type="ChEBI" id="CHEBI:456216"/>
        <dbReference type="EC" id="6.3.5.9"/>
    </reaction>
</comment>
<dbReference type="Pfam" id="PF07685">
    <property type="entry name" value="GATase_3"/>
    <property type="match status" value="1"/>
</dbReference>
<comment type="cofactor">
    <cofactor evidence="1 9">
        <name>Mg(2+)</name>
        <dbReference type="ChEBI" id="CHEBI:18420"/>
    </cofactor>
</comment>
<proteinExistence type="inferred from homology"/>
<evidence type="ECO:0000259" key="11">
    <source>
        <dbReference type="Pfam" id="PF07685"/>
    </source>
</evidence>
<feature type="domain" description="CobB/CobQ-like glutamine amidotransferase" evidence="11">
    <location>
        <begin position="251"/>
        <end position="437"/>
    </location>
</feature>
<keyword evidence="4 9" id="KW-0436">Ligase</keyword>
<reference evidence="13" key="1">
    <citation type="submission" date="2016-10" db="EMBL/GenBank/DDBJ databases">
        <authorList>
            <person name="Varghese N."/>
            <person name="Submissions S."/>
        </authorList>
    </citation>
    <scope>NUCLEOTIDE SEQUENCE [LARGE SCALE GENOMIC DNA]</scope>
    <source>
        <strain evidence="13">GAS369</strain>
    </source>
</reference>
<protein>
    <recommendedName>
        <fullName evidence="9">Hydrogenobyrinate a,c-diamide synthase</fullName>
        <ecNumber evidence="9">6.3.5.9</ecNumber>
    </recommendedName>
    <alternativeName>
        <fullName evidence="9">Hydrogenobyrinic acid a,c-diamide synthase</fullName>
    </alternativeName>
</protein>
<evidence type="ECO:0000256" key="8">
    <source>
        <dbReference type="ARBA" id="ARBA00022962"/>
    </source>
</evidence>